<dbReference type="EMBL" id="AP012051">
    <property type="protein sequence ID" value="BAL81006.1"/>
    <property type="molecule type" value="Genomic_DNA"/>
</dbReference>
<dbReference type="Proteomes" id="UP000004793">
    <property type="component" value="Chromosome"/>
</dbReference>
<dbReference type="PROSITE" id="PS51343">
    <property type="entry name" value="PII_GLNB_DOM"/>
    <property type="match status" value="1"/>
</dbReference>
<evidence type="ECO:0000313" key="2">
    <source>
        <dbReference type="Proteomes" id="UP000004793"/>
    </source>
</evidence>
<organism evidence="1 2">
    <name type="scientific">Caldisericum exile (strain DSM 21853 / NBRC 104410 / AZM16c01)</name>
    <dbReference type="NCBI Taxonomy" id="511051"/>
    <lineage>
        <taxon>Bacteria</taxon>
        <taxon>Pseudomonadati</taxon>
        <taxon>Caldisericota/Cryosericota group</taxon>
        <taxon>Caldisericota</taxon>
        <taxon>Caldisericia</taxon>
        <taxon>Caldisericales</taxon>
        <taxon>Caldisericaceae</taxon>
        <taxon>Caldisericum</taxon>
    </lineage>
</organism>
<dbReference type="GO" id="GO:0030234">
    <property type="term" value="F:enzyme regulator activity"/>
    <property type="evidence" value="ECO:0007669"/>
    <property type="project" value="InterPro"/>
</dbReference>
<proteinExistence type="predicted"/>
<accession>A0A7U6JER6</accession>
<protein>
    <recommendedName>
        <fullName evidence="3">P-II family nitrogen regulator</fullName>
    </recommendedName>
</protein>
<dbReference type="InterPro" id="IPR011322">
    <property type="entry name" value="N-reg_PII-like_a/b"/>
</dbReference>
<dbReference type="SUPFAM" id="SSF54913">
    <property type="entry name" value="GlnB-like"/>
    <property type="match status" value="1"/>
</dbReference>
<dbReference type="Gene3D" id="3.30.70.120">
    <property type="match status" value="1"/>
</dbReference>
<evidence type="ECO:0008006" key="3">
    <source>
        <dbReference type="Google" id="ProtNLM"/>
    </source>
</evidence>
<keyword evidence="2" id="KW-1185">Reference proteome</keyword>
<dbReference type="RefSeq" id="WP_014453409.1">
    <property type="nucleotide sequence ID" value="NC_017096.1"/>
</dbReference>
<dbReference type="AlphaFoldDB" id="A0A7U6JER6"/>
<sequence length="133" mass="15141">MAYLLVVVLNKTEKINRILERFIEVDVRGATIIDSIGMGRTLEPEVSTFSTLLEIFNVGSGRYPENKTIFTVIKEEKTLREAQRVVKEELNDFKEPGTGIMFVVPVIDFVGLAPSLEEEKKAIEEKRKIEKII</sequence>
<dbReference type="GO" id="GO:0006808">
    <property type="term" value="P:regulation of nitrogen utilization"/>
    <property type="evidence" value="ECO:0007669"/>
    <property type="project" value="InterPro"/>
</dbReference>
<evidence type="ECO:0000313" key="1">
    <source>
        <dbReference type="EMBL" id="BAL81006.1"/>
    </source>
</evidence>
<dbReference type="InterPro" id="IPR002187">
    <property type="entry name" value="N-reg_PII"/>
</dbReference>
<dbReference type="KEGG" id="cex:CSE_08800"/>
<gene>
    <name evidence="1" type="ordered locus">CSE_08800</name>
</gene>
<name>A0A7U6JER6_CALEA</name>
<dbReference type="InterPro" id="IPR015867">
    <property type="entry name" value="N-reg_PII/ATP_PRibTrfase_C"/>
</dbReference>
<reference evidence="1 2" key="1">
    <citation type="submission" date="2011-01" db="EMBL/GenBank/DDBJ databases">
        <title>Whole genome sequence of Caldisericum exile AZM16c01.</title>
        <authorList>
            <person name="Narita-Yamada S."/>
            <person name="Kawakoshi A."/>
            <person name="Nakamura S."/>
            <person name="Sasagawa M."/>
            <person name="Fukada J."/>
            <person name="Sekine M."/>
            <person name="Kato Y."/>
            <person name="Fukai R."/>
            <person name="Sasaki K."/>
            <person name="Hanamaki A."/>
            <person name="Narita H."/>
            <person name="Konno Y."/>
            <person name="Mori K."/>
            <person name="Yamazaki S."/>
            <person name="Suzuki K."/>
            <person name="Fujita N."/>
        </authorList>
    </citation>
    <scope>NUCLEOTIDE SEQUENCE [LARGE SCALE GENOMIC DNA]</scope>
    <source>
        <strain evidence="2">DSM 21853 / NBRC 104410 / AZM16c01</strain>
    </source>
</reference>